<keyword evidence="3" id="KW-1185">Reference proteome</keyword>
<feature type="domain" description="Halobacterial output" evidence="1">
    <location>
        <begin position="6"/>
        <end position="70"/>
    </location>
</feature>
<dbReference type="EMBL" id="JBHSQH010000001">
    <property type="protein sequence ID" value="MFC5973134.1"/>
    <property type="molecule type" value="Genomic_DNA"/>
</dbReference>
<dbReference type="Pfam" id="PF18545">
    <property type="entry name" value="HalOD1"/>
    <property type="match status" value="1"/>
</dbReference>
<accession>A0ABD5RS30</accession>
<dbReference type="RefSeq" id="WP_247417314.1">
    <property type="nucleotide sequence ID" value="NZ_JALLGW010000001.1"/>
</dbReference>
<dbReference type="Proteomes" id="UP001596099">
    <property type="component" value="Unassembled WGS sequence"/>
</dbReference>
<comment type="caution">
    <text evidence="2">The sequence shown here is derived from an EMBL/GenBank/DDBJ whole genome shotgun (WGS) entry which is preliminary data.</text>
</comment>
<evidence type="ECO:0000313" key="2">
    <source>
        <dbReference type="EMBL" id="MFC5973134.1"/>
    </source>
</evidence>
<dbReference type="AlphaFoldDB" id="A0ABD5RS30"/>
<dbReference type="InterPro" id="IPR040624">
    <property type="entry name" value="HalOD1"/>
</dbReference>
<organism evidence="2 3">
    <name type="scientific">Halomarina salina</name>
    <dbReference type="NCBI Taxonomy" id="1872699"/>
    <lineage>
        <taxon>Archaea</taxon>
        <taxon>Methanobacteriati</taxon>
        <taxon>Methanobacteriota</taxon>
        <taxon>Stenosarchaea group</taxon>
        <taxon>Halobacteria</taxon>
        <taxon>Halobacteriales</taxon>
        <taxon>Natronomonadaceae</taxon>
        <taxon>Halomarina</taxon>
    </lineage>
</organism>
<sequence>MSSSPNTTPSVRVVETVAEREQTSPLTLSPPLAEFVDPDALDALFETTSGTVTFDAWGHRITVAADGTVTAADVDPAESPRLTLYD</sequence>
<name>A0ABD5RS30_9EURY</name>
<reference evidence="2 3" key="1">
    <citation type="journal article" date="2019" name="Int. J. Syst. Evol. Microbiol.">
        <title>The Global Catalogue of Microorganisms (GCM) 10K type strain sequencing project: providing services to taxonomists for standard genome sequencing and annotation.</title>
        <authorList>
            <consortium name="The Broad Institute Genomics Platform"/>
            <consortium name="The Broad Institute Genome Sequencing Center for Infectious Disease"/>
            <person name="Wu L."/>
            <person name="Ma J."/>
        </authorList>
    </citation>
    <scope>NUCLEOTIDE SEQUENCE [LARGE SCALE GENOMIC DNA]</scope>
    <source>
        <strain evidence="2 3">CGMCC 1.12543</strain>
    </source>
</reference>
<proteinExistence type="predicted"/>
<protein>
    <submittedName>
        <fullName evidence="2">HalOD1 output domain-containing protein</fullName>
    </submittedName>
</protein>
<gene>
    <name evidence="2" type="ORF">ACFPYI_17520</name>
</gene>
<evidence type="ECO:0000259" key="1">
    <source>
        <dbReference type="Pfam" id="PF18545"/>
    </source>
</evidence>
<evidence type="ECO:0000313" key="3">
    <source>
        <dbReference type="Proteomes" id="UP001596099"/>
    </source>
</evidence>